<organism evidence="1 2">
    <name type="scientific">Streptomyces acidiscabies</name>
    <dbReference type="NCBI Taxonomy" id="42234"/>
    <lineage>
        <taxon>Bacteria</taxon>
        <taxon>Bacillati</taxon>
        <taxon>Actinomycetota</taxon>
        <taxon>Actinomycetes</taxon>
        <taxon>Kitasatosporales</taxon>
        <taxon>Streptomycetaceae</taxon>
        <taxon>Streptomyces</taxon>
    </lineage>
</organism>
<accession>A0A0L0K2U4</accession>
<evidence type="ECO:0000313" key="1">
    <source>
        <dbReference type="EMBL" id="KND32133.1"/>
    </source>
</evidence>
<sequence length="61" mass="6568">MTTEDDEDDEIFDLARTIGAGVEASRDESLPPVERDFAKLVTEQAAAKLADLNRSGTVGDD</sequence>
<proteinExistence type="predicted"/>
<gene>
    <name evidence="1" type="ORF">IQ63_24195</name>
</gene>
<dbReference type="AlphaFoldDB" id="A0A0L0K2U4"/>
<name>A0A0L0K2U4_9ACTN</name>
<reference evidence="2" key="1">
    <citation type="submission" date="2014-07" db="EMBL/GenBank/DDBJ databases">
        <title>Genome sequencing of plant-pathogenic Streptomyces species.</title>
        <authorList>
            <person name="Harrison J."/>
            <person name="Sapp M."/>
            <person name="Thwaites R."/>
            <person name="Studholme D.J."/>
        </authorList>
    </citation>
    <scope>NUCLEOTIDE SEQUENCE [LARGE SCALE GENOMIC DNA]</scope>
    <source>
        <strain evidence="2">NCPPB 4445</strain>
    </source>
</reference>
<dbReference type="PATRIC" id="fig|42234.21.peg.5008"/>
<dbReference type="RefSeq" id="WP_050372506.1">
    <property type="nucleotide sequence ID" value="NZ_KQ257823.1"/>
</dbReference>
<comment type="caution">
    <text evidence="1">The sequence shown here is derived from an EMBL/GenBank/DDBJ whole genome shotgun (WGS) entry which is preliminary data.</text>
</comment>
<dbReference type="Proteomes" id="UP000037151">
    <property type="component" value="Unassembled WGS sequence"/>
</dbReference>
<protein>
    <submittedName>
        <fullName evidence="1">Uncharacterized protein</fullName>
    </submittedName>
</protein>
<evidence type="ECO:0000313" key="2">
    <source>
        <dbReference type="Proteomes" id="UP000037151"/>
    </source>
</evidence>
<dbReference type="EMBL" id="JPPY01000139">
    <property type="protein sequence ID" value="KND32133.1"/>
    <property type="molecule type" value="Genomic_DNA"/>
</dbReference>